<evidence type="ECO:0000313" key="3">
    <source>
        <dbReference type="Proteomes" id="UP001054945"/>
    </source>
</evidence>
<feature type="compositionally biased region" description="Basic and acidic residues" evidence="1">
    <location>
        <begin position="1"/>
        <end position="16"/>
    </location>
</feature>
<evidence type="ECO:0000313" key="2">
    <source>
        <dbReference type="EMBL" id="GIY48502.1"/>
    </source>
</evidence>
<keyword evidence="3" id="KW-1185">Reference proteome</keyword>
<feature type="region of interest" description="Disordered" evidence="1">
    <location>
        <begin position="54"/>
        <end position="90"/>
    </location>
</feature>
<gene>
    <name evidence="2" type="ORF">CEXT_611671</name>
</gene>
<name>A0AAV4TT75_CAEEX</name>
<reference evidence="2 3" key="1">
    <citation type="submission" date="2021-06" db="EMBL/GenBank/DDBJ databases">
        <title>Caerostris extrusa draft genome.</title>
        <authorList>
            <person name="Kono N."/>
            <person name="Arakawa K."/>
        </authorList>
    </citation>
    <scope>NUCLEOTIDE SEQUENCE [LARGE SCALE GENOMIC DNA]</scope>
</reference>
<sequence length="149" mass="16664">MHTREEFKTRISKKEREEEEDNFTCTVDSSLSSNSLTFSRSSLIVTSAKIRNTQAQNDAQSRKRAAISSSKRQNGLHVVSKHTTGCPATNYPNDEVIHDGYYRRHLPIIDLLRTSRLSGQLHISLPTPLVGGDEEKRVQEGVGGMGRNP</sequence>
<comment type="caution">
    <text evidence="2">The sequence shown here is derived from an EMBL/GenBank/DDBJ whole genome shotgun (WGS) entry which is preliminary data.</text>
</comment>
<proteinExistence type="predicted"/>
<dbReference type="EMBL" id="BPLR01011719">
    <property type="protein sequence ID" value="GIY48502.1"/>
    <property type="molecule type" value="Genomic_DNA"/>
</dbReference>
<protein>
    <submittedName>
        <fullName evidence="2">Uncharacterized protein</fullName>
    </submittedName>
</protein>
<evidence type="ECO:0000256" key="1">
    <source>
        <dbReference type="SAM" id="MobiDB-lite"/>
    </source>
</evidence>
<dbReference type="AlphaFoldDB" id="A0AAV4TT75"/>
<dbReference type="Proteomes" id="UP001054945">
    <property type="component" value="Unassembled WGS sequence"/>
</dbReference>
<feature type="compositionally biased region" description="Polar residues" evidence="1">
    <location>
        <begin position="81"/>
        <end position="90"/>
    </location>
</feature>
<organism evidence="2 3">
    <name type="scientific">Caerostris extrusa</name>
    <name type="common">Bark spider</name>
    <name type="synonym">Caerostris bankana</name>
    <dbReference type="NCBI Taxonomy" id="172846"/>
    <lineage>
        <taxon>Eukaryota</taxon>
        <taxon>Metazoa</taxon>
        <taxon>Ecdysozoa</taxon>
        <taxon>Arthropoda</taxon>
        <taxon>Chelicerata</taxon>
        <taxon>Arachnida</taxon>
        <taxon>Araneae</taxon>
        <taxon>Araneomorphae</taxon>
        <taxon>Entelegynae</taxon>
        <taxon>Araneoidea</taxon>
        <taxon>Araneidae</taxon>
        <taxon>Caerostris</taxon>
    </lineage>
</organism>
<feature type="region of interest" description="Disordered" evidence="1">
    <location>
        <begin position="1"/>
        <end position="22"/>
    </location>
</feature>
<accession>A0AAV4TT75</accession>